<gene>
    <name evidence="2" type="ORF">ODALV1_LOCUS10220</name>
</gene>
<feature type="signal peptide" evidence="1">
    <location>
        <begin position="1"/>
        <end position="21"/>
    </location>
</feature>
<dbReference type="EMBL" id="CAXLJM020000031">
    <property type="protein sequence ID" value="CAL8099368.1"/>
    <property type="molecule type" value="Genomic_DNA"/>
</dbReference>
<reference evidence="2 3" key="1">
    <citation type="submission" date="2024-08" db="EMBL/GenBank/DDBJ databases">
        <authorList>
            <person name="Cucini C."/>
            <person name="Frati F."/>
        </authorList>
    </citation>
    <scope>NUCLEOTIDE SEQUENCE [LARGE SCALE GENOMIC DNA]</scope>
</reference>
<dbReference type="Proteomes" id="UP001642540">
    <property type="component" value="Unassembled WGS sequence"/>
</dbReference>
<feature type="chain" id="PRO_5045159919" evidence="1">
    <location>
        <begin position="22"/>
        <end position="182"/>
    </location>
</feature>
<name>A0ABP1QHY6_9HEXA</name>
<accession>A0ABP1QHY6</accession>
<proteinExistence type="predicted"/>
<sequence length="182" mass="20288">MVVSKIVIGILYCCLFGLSVSIPQIDRRVRNNVSGIGNTRARTNFRREKYSGRILFEDLNEEPLLPRPRFSSKLPGVAGITKNTNLKPPQRVPVKDVADNFITTKRPSISTSPISRTENMRTTTVVISDKVTPSSVSTPKTTTTASNAETIRTEEPILEGHFYIPFRKMADKSNRGQRGVLI</sequence>
<keyword evidence="1" id="KW-0732">Signal</keyword>
<evidence type="ECO:0000256" key="1">
    <source>
        <dbReference type="SAM" id="SignalP"/>
    </source>
</evidence>
<evidence type="ECO:0000313" key="3">
    <source>
        <dbReference type="Proteomes" id="UP001642540"/>
    </source>
</evidence>
<evidence type="ECO:0000313" key="2">
    <source>
        <dbReference type="EMBL" id="CAL8099368.1"/>
    </source>
</evidence>
<organism evidence="2 3">
    <name type="scientific">Orchesella dallaii</name>
    <dbReference type="NCBI Taxonomy" id="48710"/>
    <lineage>
        <taxon>Eukaryota</taxon>
        <taxon>Metazoa</taxon>
        <taxon>Ecdysozoa</taxon>
        <taxon>Arthropoda</taxon>
        <taxon>Hexapoda</taxon>
        <taxon>Collembola</taxon>
        <taxon>Entomobryomorpha</taxon>
        <taxon>Entomobryoidea</taxon>
        <taxon>Orchesellidae</taxon>
        <taxon>Orchesellinae</taxon>
        <taxon>Orchesella</taxon>
    </lineage>
</organism>
<comment type="caution">
    <text evidence="2">The sequence shown here is derived from an EMBL/GenBank/DDBJ whole genome shotgun (WGS) entry which is preliminary data.</text>
</comment>
<keyword evidence="3" id="KW-1185">Reference proteome</keyword>
<protein>
    <submittedName>
        <fullName evidence="2">Uncharacterized protein</fullName>
    </submittedName>
</protein>